<reference evidence="1" key="1">
    <citation type="journal article" date="2020" name="Stud. Mycol.">
        <title>101 Dothideomycetes genomes: a test case for predicting lifestyles and emergence of pathogens.</title>
        <authorList>
            <person name="Haridas S."/>
            <person name="Albert R."/>
            <person name="Binder M."/>
            <person name="Bloem J."/>
            <person name="Labutti K."/>
            <person name="Salamov A."/>
            <person name="Andreopoulos B."/>
            <person name="Baker S."/>
            <person name="Barry K."/>
            <person name="Bills G."/>
            <person name="Bluhm B."/>
            <person name="Cannon C."/>
            <person name="Castanera R."/>
            <person name="Culley D."/>
            <person name="Daum C."/>
            <person name="Ezra D."/>
            <person name="Gonzalez J."/>
            <person name="Henrissat B."/>
            <person name="Kuo A."/>
            <person name="Liang C."/>
            <person name="Lipzen A."/>
            <person name="Lutzoni F."/>
            <person name="Magnuson J."/>
            <person name="Mondo S."/>
            <person name="Nolan M."/>
            <person name="Ohm R."/>
            <person name="Pangilinan J."/>
            <person name="Park H.-J."/>
            <person name="Ramirez L."/>
            <person name="Alfaro M."/>
            <person name="Sun H."/>
            <person name="Tritt A."/>
            <person name="Yoshinaga Y."/>
            <person name="Zwiers L.-H."/>
            <person name="Turgeon B."/>
            <person name="Goodwin S."/>
            <person name="Spatafora J."/>
            <person name="Crous P."/>
            <person name="Grigoriev I."/>
        </authorList>
    </citation>
    <scope>NUCLEOTIDE SEQUENCE</scope>
    <source>
        <strain evidence="1">CBS 175.79</strain>
    </source>
</reference>
<evidence type="ECO:0000313" key="1">
    <source>
        <dbReference type="EMBL" id="KAF2012030.1"/>
    </source>
</evidence>
<gene>
    <name evidence="1" type="ORF">BU24DRAFT_328422</name>
</gene>
<dbReference type="AlphaFoldDB" id="A0A6A5XGI7"/>
<organism evidence="1 2">
    <name type="scientific">Aaosphaeria arxii CBS 175.79</name>
    <dbReference type="NCBI Taxonomy" id="1450172"/>
    <lineage>
        <taxon>Eukaryota</taxon>
        <taxon>Fungi</taxon>
        <taxon>Dikarya</taxon>
        <taxon>Ascomycota</taxon>
        <taxon>Pezizomycotina</taxon>
        <taxon>Dothideomycetes</taxon>
        <taxon>Pleosporomycetidae</taxon>
        <taxon>Pleosporales</taxon>
        <taxon>Pleosporales incertae sedis</taxon>
        <taxon>Aaosphaeria</taxon>
    </lineage>
</organism>
<evidence type="ECO:0000313" key="2">
    <source>
        <dbReference type="Proteomes" id="UP000799778"/>
    </source>
</evidence>
<dbReference type="OrthoDB" id="3860394at2759"/>
<keyword evidence="2" id="KW-1185">Reference proteome</keyword>
<proteinExistence type="predicted"/>
<dbReference type="GeneID" id="54280401"/>
<feature type="non-terminal residue" evidence="1">
    <location>
        <position position="227"/>
    </location>
</feature>
<name>A0A6A5XGI7_9PLEO</name>
<accession>A0A6A5XGI7</accession>
<protein>
    <submittedName>
        <fullName evidence="1">Uncharacterized protein</fullName>
    </submittedName>
</protein>
<feature type="non-terminal residue" evidence="1">
    <location>
        <position position="1"/>
    </location>
</feature>
<sequence length="227" mass="24019">LLVCPSLVYADALTDLQSLKDTINDAAKTIGSPDNPGRGWGLLPPKGVPGTADLVQNITNSVLKIKFNLDSERLSWLNGTNPIVNGTIPTITTSAAPSRLPTSTLLFPTGPSSAPMIPPSAPNGLPPNLPPTANLTGVSLDNPYLDYITAIPTLSGALIDLGRAWHREMNTPVRQAVQGLQLSINAFSTSLLESDLIHSNATIRTIRASTSLENAKLAWSRLLNFPG</sequence>
<dbReference type="RefSeq" id="XP_033380369.1">
    <property type="nucleotide sequence ID" value="XM_033523004.1"/>
</dbReference>
<dbReference type="EMBL" id="ML978073">
    <property type="protein sequence ID" value="KAF2012030.1"/>
    <property type="molecule type" value="Genomic_DNA"/>
</dbReference>
<dbReference type="Proteomes" id="UP000799778">
    <property type="component" value="Unassembled WGS sequence"/>
</dbReference>